<dbReference type="GO" id="GO:0005634">
    <property type="term" value="C:nucleus"/>
    <property type="evidence" value="ECO:0007669"/>
    <property type="project" value="TreeGrafter"/>
</dbReference>
<dbReference type="GO" id="GO:0006606">
    <property type="term" value="P:protein import into nucleus"/>
    <property type="evidence" value="ECO:0007669"/>
    <property type="project" value="TreeGrafter"/>
</dbReference>
<dbReference type="Proteomes" id="UP000694555">
    <property type="component" value="Unplaced"/>
</dbReference>
<name>A0A8B9Z1V5_9AVES</name>
<keyword evidence="4" id="KW-1133">Transmembrane helix</keyword>
<organism evidence="6 7">
    <name type="scientific">Buteo japonicus</name>
    <dbReference type="NCBI Taxonomy" id="224669"/>
    <lineage>
        <taxon>Eukaryota</taxon>
        <taxon>Metazoa</taxon>
        <taxon>Chordata</taxon>
        <taxon>Craniata</taxon>
        <taxon>Vertebrata</taxon>
        <taxon>Euteleostomi</taxon>
        <taxon>Archelosauria</taxon>
        <taxon>Archosauria</taxon>
        <taxon>Dinosauria</taxon>
        <taxon>Saurischia</taxon>
        <taxon>Theropoda</taxon>
        <taxon>Coelurosauria</taxon>
        <taxon>Aves</taxon>
        <taxon>Neognathae</taxon>
        <taxon>Neoaves</taxon>
        <taxon>Telluraves</taxon>
        <taxon>Accipitrimorphae</taxon>
        <taxon>Accipitriformes</taxon>
        <taxon>Accipitridae</taxon>
        <taxon>Accipitrinae</taxon>
        <taxon>Buteo</taxon>
    </lineage>
</organism>
<dbReference type="PANTHER" id="PTHR15191:SF14">
    <property type="entry name" value="PITUITARY TUMOR-TRANSFORMING GENE 1 PROTEIN-INTERACTING PROTEIN"/>
    <property type="match status" value="1"/>
</dbReference>
<evidence type="ECO:0000313" key="6">
    <source>
        <dbReference type="Ensembl" id="ENSBJAP00000000759.1"/>
    </source>
</evidence>
<evidence type="ECO:0000313" key="7">
    <source>
        <dbReference type="Proteomes" id="UP000694555"/>
    </source>
</evidence>
<sequence>MLFQLSNGIAELLLANGRHCQGDAHGEGVSGLDWLVQLPLHQSVCTAALGGCGMRTCVLPTSAALSLVSANLNLITLCCLVPVSQCLWCASSGRCMEYPIRRVLPPADLCELRSARWGVCWGKWIEESPLCEQYVMLF</sequence>
<proteinExistence type="predicted"/>
<comment type="subcellular location">
    <subcellularLocation>
        <location evidence="1">Membrane</location>
        <topology evidence="1">Single-pass type I membrane protein</topology>
    </subcellularLocation>
</comment>
<evidence type="ECO:0000256" key="2">
    <source>
        <dbReference type="ARBA" id="ARBA00022692"/>
    </source>
</evidence>
<dbReference type="InterPro" id="IPR052304">
    <property type="entry name" value="PTTG1IP"/>
</dbReference>
<dbReference type="GO" id="GO:0005737">
    <property type="term" value="C:cytoplasm"/>
    <property type="evidence" value="ECO:0007669"/>
    <property type="project" value="TreeGrafter"/>
</dbReference>
<evidence type="ECO:0000256" key="1">
    <source>
        <dbReference type="ARBA" id="ARBA00004479"/>
    </source>
</evidence>
<reference evidence="6" key="1">
    <citation type="submission" date="2025-08" db="UniProtKB">
        <authorList>
            <consortium name="Ensembl"/>
        </authorList>
    </citation>
    <scope>IDENTIFICATION</scope>
</reference>
<dbReference type="Ensembl" id="ENSBJAT00000000781.1">
    <property type="protein sequence ID" value="ENSBJAP00000000759.1"/>
    <property type="gene ID" value="ENSBJAG00000000618.1"/>
</dbReference>
<dbReference type="GO" id="GO:0016020">
    <property type="term" value="C:membrane"/>
    <property type="evidence" value="ECO:0007669"/>
    <property type="project" value="UniProtKB-SubCell"/>
</dbReference>
<evidence type="ECO:0000256" key="3">
    <source>
        <dbReference type="ARBA" id="ARBA00022729"/>
    </source>
</evidence>
<dbReference type="AlphaFoldDB" id="A0A8B9Z1V5"/>
<accession>A0A8B9Z1V5</accession>
<keyword evidence="3" id="KW-0732">Signal</keyword>
<evidence type="ECO:0000256" key="4">
    <source>
        <dbReference type="ARBA" id="ARBA00022989"/>
    </source>
</evidence>
<protein>
    <submittedName>
        <fullName evidence="6">Uncharacterized protein</fullName>
    </submittedName>
</protein>
<dbReference type="PANTHER" id="PTHR15191">
    <property type="entry name" value="PROTEIN CBG20567"/>
    <property type="match status" value="1"/>
</dbReference>
<keyword evidence="7" id="KW-1185">Reference proteome</keyword>
<keyword evidence="5" id="KW-0472">Membrane</keyword>
<evidence type="ECO:0000256" key="5">
    <source>
        <dbReference type="ARBA" id="ARBA00023136"/>
    </source>
</evidence>
<keyword evidence="2" id="KW-0812">Transmembrane</keyword>
<reference evidence="6" key="2">
    <citation type="submission" date="2025-09" db="UniProtKB">
        <authorList>
            <consortium name="Ensembl"/>
        </authorList>
    </citation>
    <scope>IDENTIFICATION</scope>
</reference>